<comment type="subcellular location">
    <subcellularLocation>
        <location evidence="6">Cell projection</location>
        <location evidence="6">Pseudopodium</location>
    </subcellularLocation>
</comment>
<sequence length="334" mass="37442">MTASAEAALGNREINDLIVRLLSIGQPDKPLTKTVKDTEIIALCSKARQVFRSQPALLELKSPIRVCGDTHGQYADLLRLFDKGGFPPLSNYLFLGDYVDRGKQNLETICLLFCYKIKYPNNFFLLRGNHECPLINRQYGFYDECVRRYSSNAGNRIWTTFQDTFDFMPLTALVSDRILCMHGGISPTLKTLTQLRQMTRPADIAKPGLAMDLLWADPIGDNGFQPGTRGASFGFGADVLAMLTRQLNIDLVARAHQVVQDGYEFFGNRKLVTIFSAPHYCGATYTRSRLGATYKVETSQFDNAAAVMYISEDLTCSFTILRAVIGRQMKITRV</sequence>
<name>A0A4U5P0N1_STECR</name>
<evidence type="ECO:0000256" key="1">
    <source>
        <dbReference type="ARBA" id="ARBA00008294"/>
    </source>
</evidence>
<dbReference type="PANTHER" id="PTHR11668">
    <property type="entry name" value="SERINE/THREONINE PROTEIN PHOSPHATASE"/>
    <property type="match status" value="1"/>
</dbReference>
<keyword evidence="3 10" id="KW-0378">Hydrolase</keyword>
<dbReference type="STRING" id="34508.A0A4U5P0N1"/>
<dbReference type="GO" id="GO:0004722">
    <property type="term" value="F:protein serine/threonine phosphatase activity"/>
    <property type="evidence" value="ECO:0007669"/>
    <property type="project" value="UniProtKB-EC"/>
</dbReference>
<comment type="function">
    <text evidence="9">Probable phosphatase which plays a redundant role with gsp-4 in spermatogenesis by regulating sister chromatid segregation during meiosis. In addition, involved in sperm motility by controlling the dynamic disassembly of major sperm proteins (MSP) in the spermatozoan pseudopodium.</text>
</comment>
<keyword evidence="4" id="KW-0904">Protein phosphatase</keyword>
<dbReference type="GO" id="GO:0005737">
    <property type="term" value="C:cytoplasm"/>
    <property type="evidence" value="ECO:0007669"/>
    <property type="project" value="TreeGrafter"/>
</dbReference>
<dbReference type="GO" id="GO:0005634">
    <property type="term" value="C:nucleus"/>
    <property type="evidence" value="ECO:0007669"/>
    <property type="project" value="TreeGrafter"/>
</dbReference>
<evidence type="ECO:0000256" key="10">
    <source>
        <dbReference type="RuleBase" id="RU004273"/>
    </source>
</evidence>
<dbReference type="GO" id="GO:0000785">
    <property type="term" value="C:chromatin"/>
    <property type="evidence" value="ECO:0007669"/>
    <property type="project" value="UniProtKB-ARBA"/>
</dbReference>
<dbReference type="SUPFAM" id="SSF56300">
    <property type="entry name" value="Metallo-dependent phosphatases"/>
    <property type="match status" value="1"/>
</dbReference>
<evidence type="ECO:0000256" key="4">
    <source>
        <dbReference type="ARBA" id="ARBA00022912"/>
    </source>
</evidence>
<dbReference type="InterPro" id="IPR031675">
    <property type="entry name" value="STPPase_N"/>
</dbReference>
<dbReference type="InterPro" id="IPR050341">
    <property type="entry name" value="PP1_catalytic_subunit"/>
</dbReference>
<evidence type="ECO:0000256" key="7">
    <source>
        <dbReference type="ARBA" id="ARBA00047761"/>
    </source>
</evidence>
<evidence type="ECO:0000313" key="12">
    <source>
        <dbReference type="EMBL" id="TKR89507.1"/>
    </source>
</evidence>
<proteinExistence type="inferred from homology"/>
<feature type="domain" description="Serine/threonine specific protein phosphatases" evidence="11">
    <location>
        <begin position="126"/>
        <end position="131"/>
    </location>
</feature>
<dbReference type="Pfam" id="PF16891">
    <property type="entry name" value="STPPase_N"/>
    <property type="match status" value="1"/>
</dbReference>
<comment type="catalytic activity">
    <reaction evidence="8 10">
        <text>O-phospho-L-threonyl-[protein] + H2O = L-threonyl-[protein] + phosphate</text>
        <dbReference type="Rhea" id="RHEA:47004"/>
        <dbReference type="Rhea" id="RHEA-COMP:11060"/>
        <dbReference type="Rhea" id="RHEA-COMP:11605"/>
        <dbReference type="ChEBI" id="CHEBI:15377"/>
        <dbReference type="ChEBI" id="CHEBI:30013"/>
        <dbReference type="ChEBI" id="CHEBI:43474"/>
        <dbReference type="ChEBI" id="CHEBI:61977"/>
        <dbReference type="EC" id="3.1.3.16"/>
    </reaction>
</comment>
<dbReference type="GO" id="GO:0097723">
    <property type="term" value="P:amoeboid sperm motility"/>
    <property type="evidence" value="ECO:0007669"/>
    <property type="project" value="UniProtKB-ARBA"/>
</dbReference>
<evidence type="ECO:0000256" key="8">
    <source>
        <dbReference type="ARBA" id="ARBA00048336"/>
    </source>
</evidence>
<gene>
    <name evidence="12" type="ORF">L596_013600</name>
</gene>
<dbReference type="GO" id="GO:0018991">
    <property type="term" value="P:egg-laying behavior"/>
    <property type="evidence" value="ECO:0007669"/>
    <property type="project" value="UniProtKB-ARBA"/>
</dbReference>
<comment type="catalytic activity">
    <reaction evidence="7">
        <text>O-phospho-L-seryl-[protein] + H2O = L-seryl-[protein] + phosphate</text>
        <dbReference type="Rhea" id="RHEA:20629"/>
        <dbReference type="Rhea" id="RHEA-COMP:9863"/>
        <dbReference type="Rhea" id="RHEA-COMP:11604"/>
        <dbReference type="ChEBI" id="CHEBI:15377"/>
        <dbReference type="ChEBI" id="CHEBI:29999"/>
        <dbReference type="ChEBI" id="CHEBI:43474"/>
        <dbReference type="ChEBI" id="CHEBI:83421"/>
        <dbReference type="EC" id="3.1.3.16"/>
    </reaction>
</comment>
<reference evidence="12 13" key="2">
    <citation type="journal article" date="2019" name="G3 (Bethesda)">
        <title>Hybrid Assembly of the Genome of the Entomopathogenic Nematode Steinernema carpocapsae Identifies the X-Chromosome.</title>
        <authorList>
            <person name="Serra L."/>
            <person name="Macchietto M."/>
            <person name="Macias-Munoz A."/>
            <person name="McGill C.J."/>
            <person name="Rodriguez I.M."/>
            <person name="Rodriguez B."/>
            <person name="Murad R."/>
            <person name="Mortazavi A."/>
        </authorList>
    </citation>
    <scope>NUCLEOTIDE SEQUENCE [LARGE SCALE GENOMIC DNA]</scope>
    <source>
        <strain evidence="12 13">ALL</strain>
    </source>
</reference>
<dbReference type="PANTHER" id="PTHR11668:SF492">
    <property type="entry name" value="SERINE_THREONINE-PROTEIN PHOSPHATASE PP1-DELTA-RELATED"/>
    <property type="match status" value="1"/>
</dbReference>
<evidence type="ECO:0000256" key="9">
    <source>
        <dbReference type="ARBA" id="ARBA00054219"/>
    </source>
</evidence>
<dbReference type="InterPro" id="IPR029052">
    <property type="entry name" value="Metallo-depent_PP-like"/>
</dbReference>
<evidence type="ECO:0000256" key="5">
    <source>
        <dbReference type="ARBA" id="ARBA00023211"/>
    </source>
</evidence>
<keyword evidence="13" id="KW-1185">Reference proteome</keyword>
<dbReference type="Proteomes" id="UP000298663">
    <property type="component" value="Unassembled WGS sequence"/>
</dbReference>
<dbReference type="PRINTS" id="PR00114">
    <property type="entry name" value="STPHPHTASE"/>
</dbReference>
<accession>A0A4U5P0N1</accession>
<dbReference type="Pfam" id="PF00149">
    <property type="entry name" value="Metallophos"/>
    <property type="match status" value="1"/>
</dbReference>
<reference evidence="12 13" key="1">
    <citation type="journal article" date="2015" name="Genome Biol.">
        <title>Comparative genomics of Steinernema reveals deeply conserved gene regulatory networks.</title>
        <authorList>
            <person name="Dillman A.R."/>
            <person name="Macchietto M."/>
            <person name="Porter C.F."/>
            <person name="Rogers A."/>
            <person name="Williams B."/>
            <person name="Antoshechkin I."/>
            <person name="Lee M.M."/>
            <person name="Goodwin Z."/>
            <person name="Lu X."/>
            <person name="Lewis E.E."/>
            <person name="Goodrich-Blair H."/>
            <person name="Stock S.P."/>
            <person name="Adams B.J."/>
            <person name="Sternberg P.W."/>
            <person name="Mortazavi A."/>
        </authorList>
    </citation>
    <scope>NUCLEOTIDE SEQUENCE [LARGE SCALE GENOMIC DNA]</scope>
    <source>
        <strain evidence="12 13">ALL</strain>
    </source>
</reference>
<keyword evidence="2" id="KW-0479">Metal-binding</keyword>
<dbReference type="GO" id="GO:0007060">
    <property type="term" value="P:male meiosis chromosome segregation"/>
    <property type="evidence" value="ECO:0007669"/>
    <property type="project" value="UniProtKB-ARBA"/>
</dbReference>
<dbReference type="FunFam" id="3.60.21.10:FF:000026">
    <property type="entry name" value="Serine/threonine-protein phosphatase"/>
    <property type="match status" value="1"/>
</dbReference>
<dbReference type="OrthoDB" id="10317482at2759"/>
<dbReference type="InterPro" id="IPR006186">
    <property type="entry name" value="Ser/Thr-sp_prot-phosphatase"/>
</dbReference>
<dbReference type="GO" id="GO:0031272">
    <property type="term" value="P:regulation of pseudopodium assembly"/>
    <property type="evidence" value="ECO:0007669"/>
    <property type="project" value="UniProtKB-ARBA"/>
</dbReference>
<evidence type="ECO:0000256" key="6">
    <source>
        <dbReference type="ARBA" id="ARBA00037818"/>
    </source>
</evidence>
<dbReference type="Gene3D" id="3.60.21.10">
    <property type="match status" value="1"/>
</dbReference>
<dbReference type="AlphaFoldDB" id="A0A4U5P0N1"/>
<evidence type="ECO:0000259" key="11">
    <source>
        <dbReference type="PROSITE" id="PS00125"/>
    </source>
</evidence>
<keyword evidence="5" id="KW-0464">Manganese</keyword>
<comment type="similarity">
    <text evidence="1 10">Belongs to the PPP phosphatase family.</text>
</comment>
<protein>
    <recommendedName>
        <fullName evidence="10">Serine/threonine-protein phosphatase</fullName>
        <ecNumber evidence="10">3.1.3.16</ecNumber>
    </recommendedName>
</protein>
<dbReference type="InterPro" id="IPR004843">
    <property type="entry name" value="Calcineurin-like_PHP"/>
</dbReference>
<dbReference type="GO" id="GO:0031143">
    <property type="term" value="C:pseudopodium"/>
    <property type="evidence" value="ECO:0007669"/>
    <property type="project" value="UniProtKB-SubCell"/>
</dbReference>
<dbReference type="GO" id="GO:0046872">
    <property type="term" value="F:metal ion binding"/>
    <property type="evidence" value="ECO:0007669"/>
    <property type="project" value="UniProtKB-KW"/>
</dbReference>
<comment type="caution">
    <text evidence="12">The sequence shown here is derived from an EMBL/GenBank/DDBJ whole genome shotgun (WGS) entry which is preliminary data.</text>
</comment>
<dbReference type="EMBL" id="AZBU02000003">
    <property type="protein sequence ID" value="TKR89507.1"/>
    <property type="molecule type" value="Genomic_DNA"/>
</dbReference>
<evidence type="ECO:0000256" key="2">
    <source>
        <dbReference type="ARBA" id="ARBA00022723"/>
    </source>
</evidence>
<dbReference type="PROSITE" id="PS00125">
    <property type="entry name" value="SER_THR_PHOSPHATASE"/>
    <property type="match status" value="1"/>
</dbReference>
<dbReference type="SMART" id="SM00156">
    <property type="entry name" value="PP2Ac"/>
    <property type="match status" value="1"/>
</dbReference>
<evidence type="ECO:0000313" key="13">
    <source>
        <dbReference type="Proteomes" id="UP000298663"/>
    </source>
</evidence>
<evidence type="ECO:0000256" key="3">
    <source>
        <dbReference type="ARBA" id="ARBA00022801"/>
    </source>
</evidence>
<dbReference type="EC" id="3.1.3.16" evidence="10"/>
<organism evidence="12 13">
    <name type="scientific">Steinernema carpocapsae</name>
    <name type="common">Entomopathogenic nematode</name>
    <dbReference type="NCBI Taxonomy" id="34508"/>
    <lineage>
        <taxon>Eukaryota</taxon>
        <taxon>Metazoa</taxon>
        <taxon>Ecdysozoa</taxon>
        <taxon>Nematoda</taxon>
        <taxon>Chromadorea</taxon>
        <taxon>Rhabditida</taxon>
        <taxon>Tylenchina</taxon>
        <taxon>Panagrolaimomorpha</taxon>
        <taxon>Strongyloidoidea</taxon>
        <taxon>Steinernematidae</taxon>
        <taxon>Steinernema</taxon>
    </lineage>
</organism>